<keyword evidence="3" id="KW-1185">Reference proteome</keyword>
<comment type="caution">
    <text evidence="2">The sequence shown here is derived from an EMBL/GenBank/DDBJ whole genome shotgun (WGS) entry which is preliminary data.</text>
</comment>
<dbReference type="Proteomes" id="UP000016568">
    <property type="component" value="Unassembled WGS sequence"/>
</dbReference>
<dbReference type="RefSeq" id="WP_021690758.1">
    <property type="nucleotide sequence ID" value="NZ_BASZ01000006.1"/>
</dbReference>
<dbReference type="KEGG" id="ntd:EGO55_17925"/>
<evidence type="ECO:0000256" key="1">
    <source>
        <dbReference type="SAM" id="SignalP"/>
    </source>
</evidence>
<keyword evidence="1" id="KW-0732">Signal</keyword>
<feature type="signal peptide" evidence="1">
    <location>
        <begin position="1"/>
        <end position="27"/>
    </location>
</feature>
<sequence>MTFAASRLGAIGTLLLAVAATPQTGWAQSPDKPAADAANPATPPVNPDALALARDIIAAGIAEKDRSAVFEGVINLVRSRAAAEIPYAPFDKEPGLNAIYKRYDAALRARLDALIAARIPAMYEHLAIAYAQEFSMNELRDIRTFMASSSGRGFLSRSNATMANPAILQFYETVLEEGRRIADPMTESLRNELEEYGEKHPEAVQRFMDSQDK</sequence>
<gene>
    <name evidence="2" type="ORF">NT2_06_02930</name>
</gene>
<evidence type="ECO:0000313" key="2">
    <source>
        <dbReference type="EMBL" id="GAD49853.1"/>
    </source>
</evidence>
<feature type="chain" id="PRO_5030177886" description="DUF2059 domain-containing protein" evidence="1">
    <location>
        <begin position="28"/>
        <end position="213"/>
    </location>
</feature>
<evidence type="ECO:0008006" key="4">
    <source>
        <dbReference type="Google" id="ProtNLM"/>
    </source>
</evidence>
<protein>
    <recommendedName>
        <fullName evidence="4">DUF2059 domain-containing protein</fullName>
    </recommendedName>
</protein>
<evidence type="ECO:0000313" key="3">
    <source>
        <dbReference type="Proteomes" id="UP000016568"/>
    </source>
</evidence>
<dbReference type="EMBL" id="BASZ01000006">
    <property type="protein sequence ID" value="GAD49853.1"/>
    <property type="molecule type" value="Genomic_DNA"/>
</dbReference>
<dbReference type="AlphaFoldDB" id="U3A540"/>
<proteinExistence type="predicted"/>
<reference evidence="2 3" key="1">
    <citation type="submission" date="2013-09" db="EMBL/GenBank/DDBJ databases">
        <title>Whole genome shotgun sequence of Novosphingobium tardaugens NBRC 16725.</title>
        <authorList>
            <person name="Isaki S."/>
            <person name="Hosoyama A."/>
            <person name="Tsuchikane K."/>
            <person name="Katsumata H."/>
            <person name="Ando Y."/>
            <person name="Yamazaki S."/>
            <person name="Fujita N."/>
        </authorList>
    </citation>
    <scope>NUCLEOTIDE SEQUENCE [LARGE SCALE GENOMIC DNA]</scope>
    <source>
        <strain evidence="2 3">NBRC 16725</strain>
    </source>
</reference>
<accession>U3A540</accession>
<name>U3A540_9SPHN</name>
<organism evidence="2 3">
    <name type="scientific">Caenibius tardaugens NBRC 16725</name>
    <dbReference type="NCBI Taxonomy" id="1219035"/>
    <lineage>
        <taxon>Bacteria</taxon>
        <taxon>Pseudomonadati</taxon>
        <taxon>Pseudomonadota</taxon>
        <taxon>Alphaproteobacteria</taxon>
        <taxon>Sphingomonadales</taxon>
        <taxon>Erythrobacteraceae</taxon>
        <taxon>Caenibius</taxon>
    </lineage>
</organism>